<dbReference type="AlphaFoldDB" id="A0AAD6CKK3"/>
<reference evidence="1 2" key="1">
    <citation type="journal article" date="2023" name="IMA Fungus">
        <title>Comparative genomic study of the Penicillium genus elucidates a diverse pangenome and 15 lateral gene transfer events.</title>
        <authorList>
            <person name="Petersen C."/>
            <person name="Sorensen T."/>
            <person name="Nielsen M.R."/>
            <person name="Sondergaard T.E."/>
            <person name="Sorensen J.L."/>
            <person name="Fitzpatrick D.A."/>
            <person name="Frisvad J.C."/>
            <person name="Nielsen K.L."/>
        </authorList>
    </citation>
    <scope>NUCLEOTIDE SEQUENCE [LARGE SCALE GENOMIC DNA]</scope>
    <source>
        <strain evidence="1 2">IBT 35679</strain>
    </source>
</reference>
<comment type="caution">
    <text evidence="1">The sequence shown here is derived from an EMBL/GenBank/DDBJ whole genome shotgun (WGS) entry which is preliminary data.</text>
</comment>
<keyword evidence="2" id="KW-1185">Reference proteome</keyword>
<protein>
    <recommendedName>
        <fullName evidence="3">C2H2-type domain-containing protein</fullName>
    </recommendedName>
</protein>
<accession>A0AAD6CKK3</accession>
<gene>
    <name evidence="1" type="ORF">N7494_011780</name>
</gene>
<evidence type="ECO:0008006" key="3">
    <source>
        <dbReference type="Google" id="ProtNLM"/>
    </source>
</evidence>
<evidence type="ECO:0000313" key="1">
    <source>
        <dbReference type="EMBL" id="KAJ5525130.1"/>
    </source>
</evidence>
<dbReference type="EMBL" id="JAQIZZ010000008">
    <property type="protein sequence ID" value="KAJ5525130.1"/>
    <property type="molecule type" value="Genomic_DNA"/>
</dbReference>
<proteinExistence type="predicted"/>
<dbReference type="Proteomes" id="UP001220324">
    <property type="component" value="Unassembled WGS sequence"/>
</dbReference>
<evidence type="ECO:0000313" key="2">
    <source>
        <dbReference type="Proteomes" id="UP001220324"/>
    </source>
</evidence>
<sequence length="154" mass="17283">MPTDPGGIPNNRQPNKPVSKVMAELFWNKKLGDYMCSCGMQTSSESKMKRHVMAELGFDKHKSSLKNARRTSCGKEFKSTSALVAHMEMANVRYKIRGAYGFGPLIAQITNRFIQIRGQLNDGSQRLVLLNVKDAKVAFEKVSVILQKWGAVEY</sequence>
<name>A0AAD6CKK3_9EURO</name>
<organism evidence="1 2">
    <name type="scientific">Penicillium frequentans</name>
    <dbReference type="NCBI Taxonomy" id="3151616"/>
    <lineage>
        <taxon>Eukaryota</taxon>
        <taxon>Fungi</taxon>
        <taxon>Dikarya</taxon>
        <taxon>Ascomycota</taxon>
        <taxon>Pezizomycotina</taxon>
        <taxon>Eurotiomycetes</taxon>
        <taxon>Eurotiomycetidae</taxon>
        <taxon>Eurotiales</taxon>
        <taxon>Aspergillaceae</taxon>
        <taxon>Penicillium</taxon>
    </lineage>
</organism>